<sequence length="362" mass="41154">MSLSRNKGRDRQDQNSLNPTSHHVFTTDDLIQAVSHQKYLATQTLVRFLVFADLQLPSDQDFIIQAVATLRSYSLYAYPHEDDKHSFEMTAAMKSLACEIKDLEAKIKTIKYDLAKMKAEQRAAKLTYCALRNIPLGSRPEGSRRALREAYHNGYLRPNREDKQRKKEAALGKLENKMQQTIAKLVEEYHEYHRKIYEESLLQYAQHPVLQYFTDTSLQTSNAVAGPVVPMVASSVQSSVQTASTRSEALTPIEEDPIDSETGLKQSVLQAFNKDIEKRLAADKSRREEIHKAKLVKKAAKITAALIEESVTNRRVLPGHGRSKSLGAVPRGEAQERYFSRIEDNDRWACFELELSQKDAPF</sequence>
<keyword evidence="4" id="KW-1185">Reference proteome</keyword>
<name>A0A8K0LAC0_9PEZI</name>
<dbReference type="AlphaFoldDB" id="A0A8K0LAC0"/>
<evidence type="ECO:0000256" key="2">
    <source>
        <dbReference type="SAM" id="MobiDB-lite"/>
    </source>
</evidence>
<evidence type="ECO:0000313" key="3">
    <source>
        <dbReference type="EMBL" id="KAG8628598.1"/>
    </source>
</evidence>
<reference evidence="3" key="1">
    <citation type="submission" date="2021-07" db="EMBL/GenBank/DDBJ databases">
        <title>Elsinoe batatas strain:CRI-CJ2 Genome sequencing and assembly.</title>
        <authorList>
            <person name="Huang L."/>
        </authorList>
    </citation>
    <scope>NUCLEOTIDE SEQUENCE</scope>
    <source>
        <strain evidence="3">CRI-CJ2</strain>
    </source>
</reference>
<accession>A0A8K0LAC0</accession>
<feature type="region of interest" description="Disordered" evidence="2">
    <location>
        <begin position="1"/>
        <end position="21"/>
    </location>
</feature>
<comment type="caution">
    <text evidence="3">The sequence shown here is derived from an EMBL/GenBank/DDBJ whole genome shotgun (WGS) entry which is preliminary data.</text>
</comment>
<evidence type="ECO:0000313" key="4">
    <source>
        <dbReference type="Proteomes" id="UP000809789"/>
    </source>
</evidence>
<dbReference type="Proteomes" id="UP000809789">
    <property type="component" value="Unassembled WGS sequence"/>
</dbReference>
<proteinExistence type="predicted"/>
<evidence type="ECO:0000256" key="1">
    <source>
        <dbReference type="SAM" id="Coils"/>
    </source>
</evidence>
<keyword evidence="1" id="KW-0175">Coiled coil</keyword>
<feature type="coiled-coil region" evidence="1">
    <location>
        <begin position="93"/>
        <end position="120"/>
    </location>
</feature>
<protein>
    <submittedName>
        <fullName evidence="3">Uncharacterized protein</fullName>
    </submittedName>
</protein>
<gene>
    <name evidence="3" type="ORF">KVT40_004471</name>
</gene>
<organism evidence="3 4">
    <name type="scientific">Elsinoe batatas</name>
    <dbReference type="NCBI Taxonomy" id="2601811"/>
    <lineage>
        <taxon>Eukaryota</taxon>
        <taxon>Fungi</taxon>
        <taxon>Dikarya</taxon>
        <taxon>Ascomycota</taxon>
        <taxon>Pezizomycotina</taxon>
        <taxon>Dothideomycetes</taxon>
        <taxon>Dothideomycetidae</taxon>
        <taxon>Myriangiales</taxon>
        <taxon>Elsinoaceae</taxon>
        <taxon>Elsinoe</taxon>
    </lineage>
</organism>
<dbReference type="EMBL" id="JAESVG020000004">
    <property type="protein sequence ID" value="KAG8628598.1"/>
    <property type="molecule type" value="Genomic_DNA"/>
</dbReference>